<evidence type="ECO:0000256" key="1">
    <source>
        <dbReference type="SAM" id="SignalP"/>
    </source>
</evidence>
<sequence>MSRLKYVFFTFLGSFLLCLSHLAHAQVYAVAKWEVIDIPIKLKQTIEQPFQLDANAIFTHPDGDKMTVPIFYDGNNRWLIRFSASKQGQWQFITQSASDLLTGQTGEVIVEPAKADNHGAIVLNPQDKQNFYYEDGTPYFLLGFEMDWLYALDYHNQTGTPKSDHFLSILKQNGFNQIVMNVFSYDVSWEKDERLKQYPEHDFGGPKDIFPFLGNNDNPDYSALNVEFFQKLDRSVQLLHDKRMVAHLMIYVWNKLVNWPDMNTQADNMYFDYVVKRYQAYPNVIWDISKEALFYGRADEAYIKNRIERLRAINYYERLVTVHDYKYCSKYPEQVDFISTQDWGSDIYNLMINARNKFKDKPVYNIEHGGYEESPYLVFPGDYTDPEVSLRRNWLTQFAGVYSTYYWQAAAWNVIIYNPYQQPADFIIPRFDYFKHLNAFFERFTFADFKPIPWKNGSAYTMMNDKETYLIYVPKENYQFSRGDWYLKPKEGKNKRRYQWFNTLTGEYTPAKTIKKDQLFISPWRGEADAVLVSELIE</sequence>
<dbReference type="PANTHER" id="PTHR37836">
    <property type="entry name" value="LMO1036 PROTEIN"/>
    <property type="match status" value="1"/>
</dbReference>
<organism evidence="4 5">
    <name type="scientific">Catenovulum adriaticum</name>
    <dbReference type="NCBI Taxonomy" id="2984846"/>
    <lineage>
        <taxon>Bacteria</taxon>
        <taxon>Pseudomonadati</taxon>
        <taxon>Pseudomonadota</taxon>
        <taxon>Gammaproteobacteria</taxon>
        <taxon>Alteromonadales</taxon>
        <taxon>Alteromonadaceae</taxon>
        <taxon>Catenovulum</taxon>
    </lineage>
</organism>
<geneLocation type="plasmid" evidence="4 5">
    <name>pCadTS8_2</name>
</geneLocation>
<dbReference type="InterPro" id="IPR017853">
    <property type="entry name" value="GH"/>
</dbReference>
<evidence type="ECO:0000313" key="4">
    <source>
        <dbReference type="EMBL" id="WAJ72175.1"/>
    </source>
</evidence>
<evidence type="ECO:0000313" key="5">
    <source>
        <dbReference type="Proteomes" id="UP001163726"/>
    </source>
</evidence>
<dbReference type="SUPFAM" id="SSF51445">
    <property type="entry name" value="(Trans)glycosidases"/>
    <property type="match status" value="1"/>
</dbReference>
<gene>
    <name evidence="4" type="ORF">OLW01_18015</name>
</gene>
<keyword evidence="4" id="KW-0614">Plasmid</keyword>
<dbReference type="Gene3D" id="3.20.20.80">
    <property type="entry name" value="Glycosidases"/>
    <property type="match status" value="1"/>
</dbReference>
<dbReference type="EMBL" id="CP109967">
    <property type="protein sequence ID" value="WAJ72175.1"/>
    <property type="molecule type" value="Genomic_DNA"/>
</dbReference>
<dbReference type="InterPro" id="IPR013783">
    <property type="entry name" value="Ig-like_fold"/>
</dbReference>
<feature type="domain" description="Apiosidase-like catalytic" evidence="2">
    <location>
        <begin position="127"/>
        <end position="412"/>
    </location>
</feature>
<dbReference type="InterPro" id="IPR025277">
    <property type="entry name" value="Apiosidase-like_cat_dom"/>
</dbReference>
<keyword evidence="1" id="KW-0732">Signal</keyword>
<keyword evidence="5" id="KW-1185">Reference proteome</keyword>
<feature type="domain" description="DUF5060" evidence="3">
    <location>
        <begin position="30"/>
        <end position="96"/>
    </location>
</feature>
<dbReference type="Gene3D" id="2.60.40.10">
    <property type="entry name" value="Immunoglobulins"/>
    <property type="match status" value="1"/>
</dbReference>
<evidence type="ECO:0000259" key="3">
    <source>
        <dbReference type="Pfam" id="PF16586"/>
    </source>
</evidence>
<dbReference type="Proteomes" id="UP001163726">
    <property type="component" value="Plasmid pCadTS8_2"/>
</dbReference>
<proteinExistence type="predicted"/>
<name>A0ABY7AUI3_9ALTE</name>
<protein>
    <submittedName>
        <fullName evidence="4">DUF5060 domain-containing protein</fullName>
    </submittedName>
</protein>
<feature type="signal peptide" evidence="1">
    <location>
        <begin position="1"/>
        <end position="25"/>
    </location>
</feature>
<dbReference type="RefSeq" id="WP_268076890.1">
    <property type="nucleotide sequence ID" value="NZ_CP109967.1"/>
</dbReference>
<dbReference type="InterPro" id="IPR032260">
    <property type="entry name" value="DUF5060"/>
</dbReference>
<evidence type="ECO:0000259" key="2">
    <source>
        <dbReference type="Pfam" id="PF13204"/>
    </source>
</evidence>
<dbReference type="PANTHER" id="PTHR37836:SF2">
    <property type="entry name" value="DUF4038 DOMAIN-CONTAINING PROTEIN"/>
    <property type="match status" value="1"/>
</dbReference>
<reference evidence="4" key="1">
    <citation type="submission" date="2022-10" db="EMBL/GenBank/DDBJ databases">
        <title>Catenovulum adriacola sp. nov. isolated in the Harbour of Susak.</title>
        <authorList>
            <person name="Schoch T."/>
            <person name="Reich S.J."/>
            <person name="Stoeferle S."/>
            <person name="Flaiz M."/>
            <person name="Kazda M."/>
            <person name="Riedel C.U."/>
            <person name="Duerre P."/>
        </authorList>
    </citation>
    <scope>NUCLEOTIDE SEQUENCE</scope>
    <source>
        <strain evidence="4">TS8</strain>
        <plasmid evidence="4">pCadTS8_2</plasmid>
    </source>
</reference>
<dbReference type="Pfam" id="PF13204">
    <property type="entry name" value="Apiosidase"/>
    <property type="match status" value="1"/>
</dbReference>
<dbReference type="Pfam" id="PF16586">
    <property type="entry name" value="DUF5060"/>
    <property type="match status" value="1"/>
</dbReference>
<accession>A0ABY7AUI3</accession>
<feature type="chain" id="PRO_5045583499" evidence="1">
    <location>
        <begin position="26"/>
        <end position="538"/>
    </location>
</feature>